<dbReference type="Pfam" id="PF14924">
    <property type="entry name" value="MAP10_N"/>
    <property type="match status" value="1"/>
</dbReference>
<dbReference type="PhylomeDB" id="A7RNY5"/>
<dbReference type="Proteomes" id="UP000001593">
    <property type="component" value="Unassembled WGS sequence"/>
</dbReference>
<dbReference type="GO" id="GO:0030496">
    <property type="term" value="C:midbody"/>
    <property type="evidence" value="ECO:0000318"/>
    <property type="project" value="GO_Central"/>
</dbReference>
<dbReference type="PANTHER" id="PTHR21831">
    <property type="entry name" value="MICROTUBULE-ASSOCIATED PROTEIN 10"/>
    <property type="match status" value="1"/>
</dbReference>
<dbReference type="GO" id="GO:0032467">
    <property type="term" value="P:positive regulation of cytokinesis"/>
    <property type="evidence" value="ECO:0000318"/>
    <property type="project" value="GO_Central"/>
</dbReference>
<dbReference type="eggNOG" id="ENOG502QVBX">
    <property type="taxonomic scope" value="Eukaryota"/>
</dbReference>
<dbReference type="KEGG" id="nve:5518953"/>
<feature type="compositionally biased region" description="Polar residues" evidence="1">
    <location>
        <begin position="670"/>
        <end position="679"/>
    </location>
</feature>
<feature type="compositionally biased region" description="Low complexity" evidence="1">
    <location>
        <begin position="641"/>
        <end position="659"/>
    </location>
</feature>
<evidence type="ECO:0000256" key="1">
    <source>
        <dbReference type="SAM" id="MobiDB-lite"/>
    </source>
</evidence>
<sequence>MSESLFSLEVHVESVQNLKVSCSIPAITYRLLDFPTLIIHHVSPLTVDKLREKAKLANLGKNTAFPELRDRFGNVPFNKGKSCLFRMNVEDLHQKLQVTPIYVMLVDVWPKKPKLIGSTTIPLKRSIDRIIDDVKKNGVSVPSFSKEENKFDIFNLMGSKVGKAVLGVRLLSLGGSLIPHIPTGAIVRREDNKDYTSVPEPPDEEPIKSDEEENSVASNFLLKPSEVEKQNSETQTERKPAKYPKPVKRETLISEDVLITNTVCPPPLFYNIKSHTENNASRERIAKRREYRDHDEECGDDDDDDDDRDSKMCRSVMIQTEPTTDDHEKPELAHTNVKLNNFPLLNALVKELSQLHTETPTAHKEPNLPAMELNKKILATPRACTACIASQASDKKKKPKRPHSVPSSQSKPKSVVGLQKKVKFKKTNLTYGMTRTQLMRLERNKNSRLPENASIPATRVNMNSKLPENAGMHTGRGIKKMVTEGRNDLHGGRNMDFGATHGVFPRMEDGGAKLQTTKQNTFQISDIPTGTVVLGQGREQLVSPGVEYSCADSGVKRNSLEISLPQVENQDSDDSIDDINKSSGSETKQSQPHPLQDPDYSHTGIPREPSQESDFLPAVDRSRTSTALSMYSDDFEAVQGSDSRSNSVSSRSSYHSVISQASKTRIEPVRSTQSPLKVQQQRKHLTMGQGFAASGSSIQDSSSNEREVFVDSLEVNPGVTLQDEDSRNSPGLDNEMMSRESACLDDAMFSDEFHSVGSSGNEL</sequence>
<feature type="region of interest" description="Disordered" evidence="1">
    <location>
        <begin position="390"/>
        <end position="417"/>
    </location>
</feature>
<dbReference type="OMA" id="HRIRMEG"/>
<proteinExistence type="predicted"/>
<accession>A7RNY5</accession>
<dbReference type="GO" id="GO:0051256">
    <property type="term" value="P:mitotic spindle midzone assembly"/>
    <property type="evidence" value="ECO:0000318"/>
    <property type="project" value="GO_Central"/>
</dbReference>
<dbReference type="PANTHER" id="PTHR21831:SF2">
    <property type="entry name" value="MICROTUBULE-ASSOCIATED PROTEIN 10"/>
    <property type="match status" value="1"/>
</dbReference>
<feature type="compositionally biased region" description="Basic and acidic residues" evidence="1">
    <location>
        <begin position="225"/>
        <end position="240"/>
    </location>
</feature>
<dbReference type="GO" id="GO:0005813">
    <property type="term" value="C:centrosome"/>
    <property type="evidence" value="ECO:0000318"/>
    <property type="project" value="GO_Central"/>
</dbReference>
<evidence type="ECO:0008006" key="4">
    <source>
        <dbReference type="Google" id="ProtNLM"/>
    </source>
</evidence>
<feature type="compositionally biased region" description="Low complexity" evidence="1">
    <location>
        <begin position="404"/>
        <end position="416"/>
    </location>
</feature>
<dbReference type="GO" id="GO:0008017">
    <property type="term" value="F:microtubule binding"/>
    <property type="evidence" value="ECO:0000318"/>
    <property type="project" value="GO_Central"/>
</dbReference>
<dbReference type="HOGENOM" id="CLU_365757_0_0_1"/>
<gene>
    <name evidence="2" type="ORF">NEMVEDRAFT_v1g239674</name>
</gene>
<feature type="compositionally biased region" description="Basic and acidic residues" evidence="1">
    <location>
        <begin position="274"/>
        <end position="295"/>
    </location>
</feature>
<name>A7RNY5_NEMVE</name>
<dbReference type="OrthoDB" id="5990466at2759"/>
<evidence type="ECO:0000313" key="3">
    <source>
        <dbReference type="Proteomes" id="UP000001593"/>
    </source>
</evidence>
<dbReference type="GO" id="GO:0097431">
    <property type="term" value="C:mitotic spindle pole"/>
    <property type="evidence" value="ECO:0000318"/>
    <property type="project" value="GO_Central"/>
</dbReference>
<protein>
    <recommendedName>
        <fullName evidence="4">Microtubule-associated protein 10</fullName>
    </recommendedName>
</protein>
<dbReference type="InParanoid" id="A7RNY5"/>
<dbReference type="InterPro" id="IPR039302">
    <property type="entry name" value="MAP10"/>
</dbReference>
<organism evidence="2 3">
    <name type="scientific">Nematostella vectensis</name>
    <name type="common">Starlet sea anemone</name>
    <dbReference type="NCBI Taxonomy" id="45351"/>
    <lineage>
        <taxon>Eukaryota</taxon>
        <taxon>Metazoa</taxon>
        <taxon>Cnidaria</taxon>
        <taxon>Anthozoa</taxon>
        <taxon>Hexacorallia</taxon>
        <taxon>Actiniaria</taxon>
        <taxon>Edwardsiidae</taxon>
        <taxon>Nematostella</taxon>
    </lineage>
</organism>
<reference evidence="2 3" key="1">
    <citation type="journal article" date="2007" name="Science">
        <title>Sea anemone genome reveals ancestral eumetazoan gene repertoire and genomic organization.</title>
        <authorList>
            <person name="Putnam N.H."/>
            <person name="Srivastava M."/>
            <person name="Hellsten U."/>
            <person name="Dirks B."/>
            <person name="Chapman J."/>
            <person name="Salamov A."/>
            <person name="Terry A."/>
            <person name="Shapiro H."/>
            <person name="Lindquist E."/>
            <person name="Kapitonov V.V."/>
            <person name="Jurka J."/>
            <person name="Genikhovich G."/>
            <person name="Grigoriev I.V."/>
            <person name="Lucas S.M."/>
            <person name="Steele R.E."/>
            <person name="Finnerty J.R."/>
            <person name="Technau U."/>
            <person name="Martindale M.Q."/>
            <person name="Rokhsar D.S."/>
        </authorList>
    </citation>
    <scope>NUCLEOTIDE SEQUENCE [LARGE SCALE GENOMIC DNA]</scope>
    <source>
        <strain evidence="3">CH2 X CH6</strain>
    </source>
</reference>
<dbReference type="GO" id="GO:1990023">
    <property type="term" value="C:mitotic spindle midzone"/>
    <property type="evidence" value="ECO:0000318"/>
    <property type="project" value="GO_Central"/>
</dbReference>
<feature type="region of interest" description="Disordered" evidence="1">
    <location>
        <begin position="269"/>
        <end position="310"/>
    </location>
</feature>
<evidence type="ECO:0000313" key="2">
    <source>
        <dbReference type="EMBL" id="EDO46819.1"/>
    </source>
</evidence>
<feature type="region of interest" description="Disordered" evidence="1">
    <location>
        <begin position="191"/>
        <end position="247"/>
    </location>
</feature>
<feature type="region of interest" description="Disordered" evidence="1">
    <location>
        <begin position="563"/>
        <end position="618"/>
    </location>
</feature>
<keyword evidence="3" id="KW-1185">Reference proteome</keyword>
<feature type="region of interest" description="Disordered" evidence="1">
    <location>
        <begin position="636"/>
        <end position="740"/>
    </location>
</feature>
<dbReference type="GO" id="GO:0031122">
    <property type="term" value="P:cytoplasmic microtubule organization"/>
    <property type="evidence" value="ECO:0000318"/>
    <property type="project" value="GO_Central"/>
</dbReference>
<dbReference type="EMBL" id="DS469524">
    <property type="protein sequence ID" value="EDO46819.1"/>
    <property type="molecule type" value="Genomic_DNA"/>
</dbReference>
<dbReference type="GO" id="GO:0005881">
    <property type="term" value="C:cytoplasmic microtubule"/>
    <property type="evidence" value="ECO:0000318"/>
    <property type="project" value="GO_Central"/>
</dbReference>
<dbReference type="AlphaFoldDB" id="A7RNY5"/>
<feature type="compositionally biased region" description="Acidic residues" evidence="1">
    <location>
        <begin position="296"/>
        <end position="307"/>
    </location>
</feature>